<dbReference type="Proteomes" id="UP000601055">
    <property type="component" value="Unassembled WGS sequence"/>
</dbReference>
<name>A0A923IUH2_9SPHI</name>
<feature type="signal peptide" evidence="1">
    <location>
        <begin position="1"/>
        <end position="20"/>
    </location>
</feature>
<sequence length="277" mass="30601">MKIIKLLFLITIITMNVSQAQTTGKYATVNGLKMYYEIHGTGSPLVLIHGGGSTLQTTFGRIIPYLAKTHQVIAVELQAHGHSGDRDAPETFQQDADDVAALLKYLNISKAAIFGFSNGGQTAMEIGMRHPNSVNKLIVASAFYTKAGAPAGFWEGMAHAKFSDMPQVYKDKFLKINNNPAALMNMFTKDSQRMQTFKDWKAEDLQKIKVPVLVLIGDRDLPTPEHAVEMYRLFENGRLAILPGSHGSYMGEIMTSNPNLETLQYFVAVLNEFLAGK</sequence>
<keyword evidence="3" id="KW-0378">Hydrolase</keyword>
<dbReference type="RefSeq" id="WP_182920861.1">
    <property type="nucleotide sequence ID" value="NZ_WNXD01000001.1"/>
</dbReference>
<accession>A0A923IUH2</accession>
<dbReference type="GO" id="GO:0017171">
    <property type="term" value="F:serine hydrolase activity"/>
    <property type="evidence" value="ECO:0007669"/>
    <property type="project" value="TreeGrafter"/>
</dbReference>
<feature type="chain" id="PRO_5037105236" evidence="1">
    <location>
        <begin position="21"/>
        <end position="277"/>
    </location>
</feature>
<dbReference type="PANTHER" id="PTHR46331:SF2">
    <property type="entry name" value="VALACYCLOVIR HYDROLASE"/>
    <property type="match status" value="1"/>
</dbReference>
<feature type="domain" description="AB hydrolase-1" evidence="2">
    <location>
        <begin position="44"/>
        <end position="177"/>
    </location>
</feature>
<dbReference type="SUPFAM" id="SSF53474">
    <property type="entry name" value="alpha/beta-Hydrolases"/>
    <property type="match status" value="1"/>
</dbReference>
<dbReference type="PANTHER" id="PTHR46331">
    <property type="entry name" value="VALACYCLOVIR HYDROLASE"/>
    <property type="match status" value="1"/>
</dbReference>
<dbReference type="EMBL" id="WNXD01000001">
    <property type="protein sequence ID" value="MBB2144164.1"/>
    <property type="molecule type" value="Genomic_DNA"/>
</dbReference>
<keyword evidence="4" id="KW-1185">Reference proteome</keyword>
<evidence type="ECO:0000313" key="4">
    <source>
        <dbReference type="Proteomes" id="UP000601055"/>
    </source>
</evidence>
<dbReference type="AlphaFoldDB" id="A0A923IUH2"/>
<reference evidence="3" key="1">
    <citation type="submission" date="2019-11" db="EMBL/GenBank/DDBJ databases">
        <title>Description of Pedobacter sp. LMG 31464T.</title>
        <authorList>
            <person name="Carlier A."/>
            <person name="Qi S."/>
            <person name="Vandamme P."/>
        </authorList>
    </citation>
    <scope>NUCLEOTIDE SEQUENCE</scope>
    <source>
        <strain evidence="3">LMG 31464</strain>
    </source>
</reference>
<dbReference type="Pfam" id="PF00561">
    <property type="entry name" value="Abhydrolase_1"/>
    <property type="match status" value="1"/>
</dbReference>
<dbReference type="InterPro" id="IPR000073">
    <property type="entry name" value="AB_hydrolase_1"/>
</dbReference>
<proteinExistence type="predicted"/>
<dbReference type="InterPro" id="IPR029058">
    <property type="entry name" value="AB_hydrolase_fold"/>
</dbReference>
<evidence type="ECO:0000259" key="2">
    <source>
        <dbReference type="Pfam" id="PF00561"/>
    </source>
</evidence>
<evidence type="ECO:0000313" key="3">
    <source>
        <dbReference type="EMBL" id="MBB2144164.1"/>
    </source>
</evidence>
<keyword evidence="1" id="KW-0732">Signal</keyword>
<comment type="caution">
    <text evidence="3">The sequence shown here is derived from an EMBL/GenBank/DDBJ whole genome shotgun (WGS) entry which is preliminary data.</text>
</comment>
<dbReference type="Gene3D" id="3.40.50.1820">
    <property type="entry name" value="alpha/beta hydrolase"/>
    <property type="match status" value="1"/>
</dbReference>
<organism evidence="3 4">
    <name type="scientific">Pedobacter planticolens</name>
    <dbReference type="NCBI Taxonomy" id="2679964"/>
    <lineage>
        <taxon>Bacteria</taxon>
        <taxon>Pseudomonadati</taxon>
        <taxon>Bacteroidota</taxon>
        <taxon>Sphingobacteriia</taxon>
        <taxon>Sphingobacteriales</taxon>
        <taxon>Sphingobacteriaceae</taxon>
        <taxon>Pedobacter</taxon>
    </lineage>
</organism>
<evidence type="ECO:0000256" key="1">
    <source>
        <dbReference type="SAM" id="SignalP"/>
    </source>
</evidence>
<gene>
    <name evidence="3" type="ORF">GM921_01590</name>
</gene>
<protein>
    <submittedName>
        <fullName evidence="3">Alpha/beta fold hydrolase</fullName>
    </submittedName>
</protein>